<dbReference type="Pfam" id="PF18036">
    <property type="entry name" value="Ubiquitin_4"/>
    <property type="match status" value="1"/>
</dbReference>
<keyword evidence="2" id="KW-1185">Reference proteome</keyword>
<dbReference type="Gene3D" id="3.10.20.90">
    <property type="entry name" value="Phosphatidylinositol 3-kinase Catalytic Subunit, Chain A, domain 1"/>
    <property type="match status" value="1"/>
</dbReference>
<dbReference type="Proteomes" id="UP000087766">
    <property type="component" value="Chromosome 5"/>
</dbReference>
<dbReference type="InterPro" id="IPR040610">
    <property type="entry name" value="SNRNP25_ubiquitin"/>
</dbReference>
<evidence type="ECO:0000259" key="1">
    <source>
        <dbReference type="Pfam" id="PF18036"/>
    </source>
</evidence>
<dbReference type="GeneID" id="111241613"/>
<protein>
    <submittedName>
        <fullName evidence="3">Uncharacterized protein LOC111241613</fullName>
    </submittedName>
</protein>
<proteinExistence type="predicted"/>
<dbReference type="OrthoDB" id="72819at2759"/>
<dbReference type="PANTHER" id="PTHR14942:SF2">
    <property type="entry name" value="UBIQUITIN-LIKE SUPERFAMILY PROTEIN"/>
    <property type="match status" value="1"/>
</dbReference>
<dbReference type="InterPro" id="IPR039690">
    <property type="entry name" value="SNRNP25"/>
</dbReference>
<gene>
    <name evidence="3" type="primary">LOC111241613</name>
</gene>
<dbReference type="PANTHER" id="PTHR14942">
    <property type="entry name" value="U11/U12 SMALL NUCLEAR RIBONUCLEOPROTEIN 25 KDA PROTEIN"/>
    <property type="match status" value="1"/>
</dbReference>
<dbReference type="SUPFAM" id="SSF54236">
    <property type="entry name" value="Ubiquitin-like"/>
    <property type="match status" value="1"/>
</dbReference>
<sequence length="129" mass="14546">MSVTEECLLRFHINNSFGSDSQSPSPSYKHHGLMYDNPAIVMHVGDRSFMILSNGSYRRSSSMTIKDDTFYYDKPPSQTLNLSIIKLDASYFRIEVSNEATVAELKQAVEDIFAHVPLKGAGKILWCVH</sequence>
<dbReference type="KEGG" id="vra:111241613"/>
<evidence type="ECO:0000313" key="2">
    <source>
        <dbReference type="Proteomes" id="UP000087766"/>
    </source>
</evidence>
<dbReference type="AlphaFoldDB" id="A0A3Q0F0X0"/>
<evidence type="ECO:0000313" key="3">
    <source>
        <dbReference type="RefSeq" id="XP_022636022.1"/>
    </source>
</evidence>
<name>A0A3Q0F0X0_VIGRR</name>
<dbReference type="InterPro" id="IPR029071">
    <property type="entry name" value="Ubiquitin-like_domsf"/>
</dbReference>
<reference evidence="2" key="1">
    <citation type="journal article" date="2014" name="Nat. Commun.">
        <title>Genome sequence of mungbean and insights into evolution within Vigna species.</title>
        <authorList>
            <person name="Kang Y.J."/>
            <person name="Kim S.K."/>
            <person name="Kim M.Y."/>
            <person name="Lestari P."/>
            <person name="Kim K.H."/>
            <person name="Ha B.K."/>
            <person name="Jun T.H."/>
            <person name="Hwang W.J."/>
            <person name="Lee T."/>
            <person name="Lee J."/>
            <person name="Shim S."/>
            <person name="Yoon M.Y."/>
            <person name="Jang Y.E."/>
            <person name="Han K.S."/>
            <person name="Taeprayoon P."/>
            <person name="Yoon N."/>
            <person name="Somta P."/>
            <person name="Tanya P."/>
            <person name="Kim K.S."/>
            <person name="Gwag J.G."/>
            <person name="Moon J.K."/>
            <person name="Lee Y.H."/>
            <person name="Park B.S."/>
            <person name="Bombarely A."/>
            <person name="Doyle J.J."/>
            <person name="Jackson S.A."/>
            <person name="Schafleitner R."/>
            <person name="Srinives P."/>
            <person name="Varshney R.K."/>
            <person name="Lee S.H."/>
        </authorList>
    </citation>
    <scope>NUCLEOTIDE SEQUENCE [LARGE SCALE GENOMIC DNA]</scope>
    <source>
        <strain evidence="2">cv. VC1973A</strain>
    </source>
</reference>
<dbReference type="GO" id="GO:0000398">
    <property type="term" value="P:mRNA splicing, via spliceosome"/>
    <property type="evidence" value="ECO:0007669"/>
    <property type="project" value="InterPro"/>
</dbReference>
<accession>A0A3Q0F0X0</accession>
<organism evidence="2 3">
    <name type="scientific">Vigna radiata var. radiata</name>
    <name type="common">Mung bean</name>
    <name type="synonym">Phaseolus aureus</name>
    <dbReference type="NCBI Taxonomy" id="3916"/>
    <lineage>
        <taxon>Eukaryota</taxon>
        <taxon>Viridiplantae</taxon>
        <taxon>Streptophyta</taxon>
        <taxon>Embryophyta</taxon>
        <taxon>Tracheophyta</taxon>
        <taxon>Spermatophyta</taxon>
        <taxon>Magnoliopsida</taxon>
        <taxon>eudicotyledons</taxon>
        <taxon>Gunneridae</taxon>
        <taxon>Pentapetalae</taxon>
        <taxon>rosids</taxon>
        <taxon>fabids</taxon>
        <taxon>Fabales</taxon>
        <taxon>Fabaceae</taxon>
        <taxon>Papilionoideae</taxon>
        <taxon>50 kb inversion clade</taxon>
        <taxon>NPAAA clade</taxon>
        <taxon>indigoferoid/millettioid clade</taxon>
        <taxon>Phaseoleae</taxon>
        <taxon>Vigna</taxon>
    </lineage>
</organism>
<dbReference type="RefSeq" id="XP_022636022.1">
    <property type="nucleotide sequence ID" value="XM_022780301.1"/>
</dbReference>
<feature type="domain" description="SNRNP25 ubiquitin-like" evidence="1">
    <location>
        <begin position="81"/>
        <end position="116"/>
    </location>
</feature>
<reference evidence="3" key="2">
    <citation type="submission" date="2025-08" db="UniProtKB">
        <authorList>
            <consortium name="RefSeq"/>
        </authorList>
    </citation>
    <scope>IDENTIFICATION</scope>
    <source>
        <tissue evidence="3">Leaf</tissue>
    </source>
</reference>